<evidence type="ECO:0000256" key="1">
    <source>
        <dbReference type="ARBA" id="ARBA00004236"/>
    </source>
</evidence>
<dbReference type="GO" id="GO:0030313">
    <property type="term" value="C:cell envelope"/>
    <property type="evidence" value="ECO:0007669"/>
    <property type="project" value="UniProtKB-SubCell"/>
</dbReference>
<keyword evidence="14" id="KW-1185">Reference proteome</keyword>
<dbReference type="InterPro" id="IPR058626">
    <property type="entry name" value="MdtA-like_b-barrel"/>
</dbReference>
<evidence type="ECO:0000259" key="10">
    <source>
        <dbReference type="Pfam" id="PF25917"/>
    </source>
</evidence>
<feature type="domain" description="Multidrug resistance protein MdtA-like barrel-sandwich hybrid" evidence="10">
    <location>
        <begin position="107"/>
        <end position="249"/>
    </location>
</feature>
<dbReference type="Pfam" id="PF25944">
    <property type="entry name" value="Beta-barrel_RND"/>
    <property type="match status" value="1"/>
</dbReference>
<evidence type="ECO:0000313" key="14">
    <source>
        <dbReference type="Proteomes" id="UP000316798"/>
    </source>
</evidence>
<evidence type="ECO:0000256" key="8">
    <source>
        <dbReference type="SAM" id="Phobius"/>
    </source>
</evidence>
<evidence type="ECO:0000256" key="5">
    <source>
        <dbReference type="ARBA" id="ARBA00022519"/>
    </source>
</evidence>
<keyword evidence="8" id="KW-0812">Transmembrane</keyword>
<keyword evidence="5" id="KW-0997">Cell inner membrane</keyword>
<dbReference type="AlphaFoldDB" id="A0A515D798"/>
<dbReference type="Pfam" id="PF25967">
    <property type="entry name" value="RND-MFP_C"/>
    <property type="match status" value="1"/>
</dbReference>
<dbReference type="SUPFAM" id="SSF111369">
    <property type="entry name" value="HlyD-like secretion proteins"/>
    <property type="match status" value="1"/>
</dbReference>
<feature type="domain" description="Multidrug resistance protein MdtA-like alpha-helical hairpin" evidence="9">
    <location>
        <begin position="147"/>
        <end position="216"/>
    </location>
</feature>
<dbReference type="Pfam" id="PF25917">
    <property type="entry name" value="BSH_RND"/>
    <property type="match status" value="1"/>
</dbReference>
<accession>A0A515D798</accession>
<dbReference type="Gene3D" id="2.40.420.20">
    <property type="match status" value="1"/>
</dbReference>
<keyword evidence="6 8" id="KW-0472">Membrane</keyword>
<proteinExistence type="inferred from homology"/>
<feature type="compositionally biased region" description="Low complexity" evidence="7">
    <location>
        <begin position="437"/>
        <end position="459"/>
    </location>
</feature>
<dbReference type="Pfam" id="PF25876">
    <property type="entry name" value="HH_MFP_RND"/>
    <property type="match status" value="1"/>
</dbReference>
<dbReference type="KEGG" id="rhf:EUB48_02485"/>
<feature type="transmembrane region" description="Helical" evidence="8">
    <location>
        <begin position="29"/>
        <end position="47"/>
    </location>
</feature>
<dbReference type="PANTHER" id="PTHR30469:SF12">
    <property type="entry name" value="MULTIDRUG RESISTANCE PROTEIN MDTA"/>
    <property type="match status" value="1"/>
</dbReference>
<dbReference type="GO" id="GO:1990281">
    <property type="term" value="C:efflux pump complex"/>
    <property type="evidence" value="ECO:0007669"/>
    <property type="project" value="TreeGrafter"/>
</dbReference>
<protein>
    <submittedName>
        <fullName evidence="13">MdtA/MuxA family multidrug efflux RND transporter periplasmic adaptor subunit</fullName>
    </submittedName>
</protein>
<dbReference type="OrthoDB" id="9783047at2"/>
<keyword evidence="4" id="KW-1003">Cell membrane</keyword>
<dbReference type="InterPro" id="IPR058624">
    <property type="entry name" value="MdtA-like_HH"/>
</dbReference>
<dbReference type="EMBL" id="CP035503">
    <property type="protein sequence ID" value="QDL36292.1"/>
    <property type="molecule type" value="Genomic_DNA"/>
</dbReference>
<dbReference type="NCBIfam" id="TIGR01730">
    <property type="entry name" value="RND_mfp"/>
    <property type="match status" value="1"/>
</dbReference>
<gene>
    <name evidence="13" type="primary">mdtA</name>
    <name evidence="13" type="ORF">EUB48_02485</name>
</gene>
<evidence type="ECO:0000256" key="6">
    <source>
        <dbReference type="ARBA" id="ARBA00023136"/>
    </source>
</evidence>
<feature type="domain" description="Multidrug resistance protein MdtA-like C-terminal permuted SH3" evidence="12">
    <location>
        <begin position="343"/>
        <end position="401"/>
    </location>
</feature>
<feature type="domain" description="Multidrug resistance protein MdtA-like beta-barrel" evidence="11">
    <location>
        <begin position="253"/>
        <end position="336"/>
    </location>
</feature>
<dbReference type="GO" id="GO:0015562">
    <property type="term" value="F:efflux transmembrane transporter activity"/>
    <property type="evidence" value="ECO:0007669"/>
    <property type="project" value="TreeGrafter"/>
</dbReference>
<dbReference type="InterPro" id="IPR058625">
    <property type="entry name" value="MdtA-like_BSH"/>
</dbReference>
<dbReference type="Gene3D" id="2.40.50.100">
    <property type="match status" value="1"/>
</dbReference>
<reference evidence="13 14" key="1">
    <citation type="submission" date="2019-01" db="EMBL/GenBank/DDBJ databases">
        <title>Genomic insights into a novel species Rhodoferax sp.</title>
        <authorList>
            <person name="Jin L."/>
        </authorList>
    </citation>
    <scope>NUCLEOTIDE SEQUENCE [LARGE SCALE GENOMIC DNA]</scope>
    <source>
        <strain evidence="13 14">CHu59-6-5</strain>
    </source>
</reference>
<dbReference type="Gene3D" id="2.40.30.170">
    <property type="match status" value="1"/>
</dbReference>
<comment type="subcellular location">
    <subcellularLocation>
        <location evidence="1">Cell membrane</location>
    </subcellularLocation>
</comment>
<evidence type="ECO:0000259" key="12">
    <source>
        <dbReference type="Pfam" id="PF25967"/>
    </source>
</evidence>
<dbReference type="FunFam" id="2.40.420.20:FF:000001">
    <property type="entry name" value="Efflux RND transporter periplasmic adaptor subunit"/>
    <property type="match status" value="1"/>
</dbReference>
<dbReference type="InterPro" id="IPR006143">
    <property type="entry name" value="RND_pump_MFP"/>
</dbReference>
<dbReference type="Proteomes" id="UP000316798">
    <property type="component" value="Chromosome"/>
</dbReference>
<evidence type="ECO:0000313" key="13">
    <source>
        <dbReference type="EMBL" id="QDL36292.1"/>
    </source>
</evidence>
<keyword evidence="8" id="KW-1133">Transmembrane helix</keyword>
<sequence length="459" mass="47805">MNTPSNPPPDASPSAESRASRRGRWWSNGWFLTLLVLVLAAGAYYFIWKRPAKAPAGAASAPARAGAGGSQRFSGVNGVSPVGVAVARTTDIDVYLSGLGSVTPLATAVVKSRVDGTLITLNFTEGQEVKAGQLLAELDPRPYQVAVTQAEGQLARDVALLNGARVDLQRYRVLVEQDSIQSQQLDTQVALVKQYEGTVKSDQGNLDSARLQLLYSKVTAPIGGRIGLRQVDLGNVVHASDTTGIATITQLHPITVVFSLPEDSIPAITKRLRSGAKPMTEAWDRDQQNKLATGALLTIDNQVDNTTGTVKLKAQFPNTDGALFPQQFVNVHMLLDVLRGATAIPSAAIQRSATGLYVYVVKADNTVTVRSVTTGPAQGDLTAVSTGIAPGETVVVDGIDKLREGAKVEPVVRGGPNDPALQQPKPGARGAGKRRGAGAASAPAAGASAPAAPAASAAH</sequence>
<evidence type="ECO:0000256" key="4">
    <source>
        <dbReference type="ARBA" id="ARBA00022475"/>
    </source>
</evidence>
<name>A0A515D798_9BURK</name>
<comment type="similarity">
    <text evidence="2">Belongs to the membrane fusion protein (MFP) (TC 8.A.1) family.</text>
</comment>
<dbReference type="RefSeq" id="WP_142817466.1">
    <property type="nucleotide sequence ID" value="NZ_CP035503.1"/>
</dbReference>
<dbReference type="PANTHER" id="PTHR30469">
    <property type="entry name" value="MULTIDRUG RESISTANCE PROTEIN MDTA"/>
    <property type="match status" value="1"/>
</dbReference>
<dbReference type="NCBIfam" id="NF008589">
    <property type="entry name" value="PRK11556.1"/>
    <property type="match status" value="1"/>
</dbReference>
<organism evidence="13 14">
    <name type="scientific">Rhodoferax sediminis</name>
    <dbReference type="NCBI Taxonomy" id="2509614"/>
    <lineage>
        <taxon>Bacteria</taxon>
        <taxon>Pseudomonadati</taxon>
        <taxon>Pseudomonadota</taxon>
        <taxon>Betaproteobacteria</taxon>
        <taxon>Burkholderiales</taxon>
        <taxon>Comamonadaceae</taxon>
        <taxon>Rhodoferax</taxon>
    </lineage>
</organism>
<evidence type="ECO:0000256" key="2">
    <source>
        <dbReference type="ARBA" id="ARBA00009477"/>
    </source>
</evidence>
<evidence type="ECO:0000256" key="3">
    <source>
        <dbReference type="ARBA" id="ARBA00022448"/>
    </source>
</evidence>
<dbReference type="InterPro" id="IPR058627">
    <property type="entry name" value="MdtA-like_C"/>
</dbReference>
<evidence type="ECO:0000259" key="11">
    <source>
        <dbReference type="Pfam" id="PF25944"/>
    </source>
</evidence>
<evidence type="ECO:0000259" key="9">
    <source>
        <dbReference type="Pfam" id="PF25876"/>
    </source>
</evidence>
<dbReference type="Gene3D" id="1.10.287.470">
    <property type="entry name" value="Helix hairpin bin"/>
    <property type="match status" value="1"/>
</dbReference>
<evidence type="ECO:0000256" key="7">
    <source>
        <dbReference type="SAM" id="MobiDB-lite"/>
    </source>
</evidence>
<feature type="region of interest" description="Disordered" evidence="7">
    <location>
        <begin position="409"/>
        <end position="459"/>
    </location>
</feature>
<keyword evidence="3" id="KW-0813">Transport</keyword>